<organism evidence="1 2">
    <name type="scientific">Chitinophaga niabensis</name>
    <dbReference type="NCBI Taxonomy" id="536979"/>
    <lineage>
        <taxon>Bacteria</taxon>
        <taxon>Pseudomonadati</taxon>
        <taxon>Bacteroidota</taxon>
        <taxon>Chitinophagia</taxon>
        <taxon>Chitinophagales</taxon>
        <taxon>Chitinophagaceae</taxon>
        <taxon>Chitinophaga</taxon>
    </lineage>
</organism>
<evidence type="ECO:0000313" key="1">
    <source>
        <dbReference type="EMBL" id="SIO48984.1"/>
    </source>
</evidence>
<accession>A0A1N6JXA9</accession>
<dbReference type="EMBL" id="FSRA01000002">
    <property type="protein sequence ID" value="SIO48984.1"/>
    <property type="molecule type" value="Genomic_DNA"/>
</dbReference>
<dbReference type="Proteomes" id="UP000185003">
    <property type="component" value="Unassembled WGS sequence"/>
</dbReference>
<gene>
    <name evidence="1" type="ORF">SAMN04488055_4637</name>
</gene>
<sequence>MSEKHLILKNAPHIREASYLPKKQTPPDVLGGVLSFGNKGIPYMDKGRV</sequence>
<dbReference type="STRING" id="536979.SAMN04488055_4637"/>
<reference evidence="1 2" key="1">
    <citation type="submission" date="2016-11" db="EMBL/GenBank/DDBJ databases">
        <authorList>
            <person name="Jaros S."/>
            <person name="Januszkiewicz K."/>
            <person name="Wedrychowicz H."/>
        </authorList>
    </citation>
    <scope>NUCLEOTIDE SEQUENCE [LARGE SCALE GENOMIC DNA]</scope>
    <source>
        <strain evidence="1 2">DSM 24787</strain>
    </source>
</reference>
<name>A0A1N6JXA9_9BACT</name>
<dbReference type="AlphaFoldDB" id="A0A1N6JXA9"/>
<keyword evidence="2" id="KW-1185">Reference proteome</keyword>
<protein>
    <submittedName>
        <fullName evidence="1">Uncharacterized protein</fullName>
    </submittedName>
</protein>
<proteinExistence type="predicted"/>
<evidence type="ECO:0000313" key="2">
    <source>
        <dbReference type="Proteomes" id="UP000185003"/>
    </source>
</evidence>